<feature type="domain" description="Phospholipase/carboxylesterase/thioesterase" evidence="2">
    <location>
        <begin position="23"/>
        <end position="110"/>
    </location>
</feature>
<sequence length="202" mass="23099">MRYSAKRDFEFDTFSFKDSVSISQWFDVWDIKEPECKEELMIPGLQESIAQISEIIEEEAKIVSMDKIILGGISQGCATAILTLLNSDLGLGGFIGLSSWLPLHRNIQNLDTILQKSKIDPKAYYLGISLRRLSIRRKTPILFTHSRNDETVPFAHGEALRETIKRQGYNVVWKEYEDGIHWINPDHGVDDISAFIHTCWGI</sequence>
<dbReference type="GO" id="GO:0008474">
    <property type="term" value="F:palmitoyl-(protein) hydrolase activity"/>
    <property type="evidence" value="ECO:0007669"/>
    <property type="project" value="TreeGrafter"/>
</dbReference>
<dbReference type="Gene3D" id="3.40.50.1820">
    <property type="entry name" value="alpha/beta hydrolase"/>
    <property type="match status" value="1"/>
</dbReference>
<organism evidence="3 4">
    <name type="scientific">Sclerotinia nivalis</name>
    <dbReference type="NCBI Taxonomy" id="352851"/>
    <lineage>
        <taxon>Eukaryota</taxon>
        <taxon>Fungi</taxon>
        <taxon>Dikarya</taxon>
        <taxon>Ascomycota</taxon>
        <taxon>Pezizomycotina</taxon>
        <taxon>Leotiomycetes</taxon>
        <taxon>Helotiales</taxon>
        <taxon>Sclerotiniaceae</taxon>
        <taxon>Sclerotinia</taxon>
    </lineage>
</organism>
<evidence type="ECO:0000313" key="4">
    <source>
        <dbReference type="Proteomes" id="UP001152300"/>
    </source>
</evidence>
<proteinExistence type="inferred from homology"/>
<evidence type="ECO:0000313" key="3">
    <source>
        <dbReference type="EMBL" id="KAJ8065363.1"/>
    </source>
</evidence>
<reference evidence="3" key="1">
    <citation type="submission" date="2022-11" db="EMBL/GenBank/DDBJ databases">
        <title>Genome Resource of Sclerotinia nivalis Strain SnTB1, a Plant Pathogen Isolated from American Ginseng.</title>
        <authorList>
            <person name="Fan S."/>
        </authorList>
    </citation>
    <scope>NUCLEOTIDE SEQUENCE</scope>
    <source>
        <strain evidence="3">SnTB1</strain>
    </source>
</reference>
<dbReference type="Pfam" id="PF02230">
    <property type="entry name" value="Abhydrolase_2"/>
    <property type="match status" value="2"/>
</dbReference>
<dbReference type="GO" id="GO:0052689">
    <property type="term" value="F:carboxylic ester hydrolase activity"/>
    <property type="evidence" value="ECO:0007669"/>
    <property type="project" value="TreeGrafter"/>
</dbReference>
<feature type="domain" description="Phospholipase/carboxylesterase/thioesterase" evidence="2">
    <location>
        <begin position="135"/>
        <end position="199"/>
    </location>
</feature>
<dbReference type="Proteomes" id="UP001152300">
    <property type="component" value="Unassembled WGS sequence"/>
</dbReference>
<dbReference type="SUPFAM" id="SSF53474">
    <property type="entry name" value="alpha/beta-Hydrolases"/>
    <property type="match status" value="1"/>
</dbReference>
<keyword evidence="4" id="KW-1185">Reference proteome</keyword>
<evidence type="ECO:0000256" key="1">
    <source>
        <dbReference type="ARBA" id="ARBA00006499"/>
    </source>
</evidence>
<accession>A0A9X0AN31</accession>
<dbReference type="PANTHER" id="PTHR10655:SF63">
    <property type="entry name" value="PHOSPHOLIPASE_CARBOXYLESTERASE_THIOESTERASE DOMAIN-CONTAINING PROTEIN"/>
    <property type="match status" value="1"/>
</dbReference>
<dbReference type="OrthoDB" id="2418081at2759"/>
<comment type="similarity">
    <text evidence="1">Belongs to the AB hydrolase superfamily. AB hydrolase 2 family.</text>
</comment>
<dbReference type="PANTHER" id="PTHR10655">
    <property type="entry name" value="LYSOPHOSPHOLIPASE-RELATED"/>
    <property type="match status" value="1"/>
</dbReference>
<name>A0A9X0AN31_9HELO</name>
<dbReference type="EMBL" id="JAPEIS010000006">
    <property type="protein sequence ID" value="KAJ8065363.1"/>
    <property type="molecule type" value="Genomic_DNA"/>
</dbReference>
<dbReference type="InterPro" id="IPR003140">
    <property type="entry name" value="PLipase/COase/thioEstase"/>
</dbReference>
<dbReference type="GO" id="GO:0005737">
    <property type="term" value="C:cytoplasm"/>
    <property type="evidence" value="ECO:0007669"/>
    <property type="project" value="TreeGrafter"/>
</dbReference>
<comment type="caution">
    <text evidence="3">The sequence shown here is derived from an EMBL/GenBank/DDBJ whole genome shotgun (WGS) entry which is preliminary data.</text>
</comment>
<gene>
    <name evidence="3" type="ORF">OCU04_006051</name>
</gene>
<evidence type="ECO:0000259" key="2">
    <source>
        <dbReference type="Pfam" id="PF02230"/>
    </source>
</evidence>
<dbReference type="AlphaFoldDB" id="A0A9X0AN31"/>
<dbReference type="InterPro" id="IPR029058">
    <property type="entry name" value="AB_hydrolase_fold"/>
</dbReference>
<dbReference type="InterPro" id="IPR050565">
    <property type="entry name" value="LYPA1-2/EST-like"/>
</dbReference>
<protein>
    <recommendedName>
        <fullName evidence="2">Phospholipase/carboxylesterase/thioesterase domain-containing protein</fullName>
    </recommendedName>
</protein>